<dbReference type="Gene3D" id="1.10.555.10">
    <property type="entry name" value="Rho GTPase activation protein"/>
    <property type="match status" value="1"/>
</dbReference>
<dbReference type="SUPFAM" id="SSF48350">
    <property type="entry name" value="GTPase activation domain, GAP"/>
    <property type="match status" value="1"/>
</dbReference>
<dbReference type="InterPro" id="IPR036390">
    <property type="entry name" value="WH_DNA-bd_sf"/>
</dbReference>
<dbReference type="PANTHER" id="PTHR16206:SF11">
    <property type="entry name" value="DEP DOMAIN-CONTAINING PROTEIN 1B"/>
    <property type="match status" value="1"/>
</dbReference>
<keyword evidence="10 13" id="KW-0472">Membrane</keyword>
<dbReference type="InterPro" id="IPR030457">
    <property type="entry name" value="ELO_CS"/>
</dbReference>
<evidence type="ECO:0000256" key="10">
    <source>
        <dbReference type="ARBA" id="ARBA00023136"/>
    </source>
</evidence>
<dbReference type="GO" id="GO:0016020">
    <property type="term" value="C:membrane"/>
    <property type="evidence" value="ECO:0007669"/>
    <property type="project" value="UniProtKB-SubCell"/>
</dbReference>
<evidence type="ECO:0000256" key="12">
    <source>
        <dbReference type="ARBA" id="ARBA00069595"/>
    </source>
</evidence>
<dbReference type="AlphaFoldDB" id="A0AAW1C479"/>
<proteinExistence type="predicted"/>
<dbReference type="FunFam" id="1.10.10.10:FF:000182">
    <property type="entry name" value="DEP domain-containing protein 1B isoform 1"/>
    <property type="match status" value="1"/>
</dbReference>
<evidence type="ECO:0000256" key="6">
    <source>
        <dbReference type="ARBA" id="ARBA00022692"/>
    </source>
</evidence>
<evidence type="ECO:0000256" key="1">
    <source>
        <dbReference type="ARBA" id="ARBA00004141"/>
    </source>
</evidence>
<evidence type="ECO:0000313" key="16">
    <source>
        <dbReference type="EMBL" id="KAK9408528.1"/>
    </source>
</evidence>
<dbReference type="Pfam" id="PF00610">
    <property type="entry name" value="DEP"/>
    <property type="match status" value="1"/>
</dbReference>
<dbReference type="GO" id="GO:0030177">
    <property type="term" value="P:positive regulation of Wnt signaling pathway"/>
    <property type="evidence" value="ECO:0007669"/>
    <property type="project" value="TreeGrafter"/>
</dbReference>
<dbReference type="InterPro" id="IPR036388">
    <property type="entry name" value="WH-like_DNA-bd_sf"/>
</dbReference>
<dbReference type="GO" id="GO:0009922">
    <property type="term" value="F:fatty acid elongase activity"/>
    <property type="evidence" value="ECO:0007669"/>
    <property type="project" value="UniProtKB-EC"/>
</dbReference>
<dbReference type="Pfam" id="PF01151">
    <property type="entry name" value="ELO"/>
    <property type="match status" value="1"/>
</dbReference>
<dbReference type="FunFam" id="1.10.555.10:FF:000029">
    <property type="entry name" value="DEP domain-containing protein 1B isoform X2"/>
    <property type="match status" value="1"/>
</dbReference>
<dbReference type="InterPro" id="IPR000591">
    <property type="entry name" value="DEP_dom"/>
</dbReference>
<evidence type="ECO:0000256" key="9">
    <source>
        <dbReference type="ARBA" id="ARBA00023098"/>
    </source>
</evidence>
<keyword evidence="6 13" id="KW-0812">Transmembrane</keyword>
<evidence type="ECO:0000313" key="17">
    <source>
        <dbReference type="Proteomes" id="UP001474421"/>
    </source>
</evidence>
<dbReference type="Pfam" id="PF00620">
    <property type="entry name" value="RhoGAP"/>
    <property type="match status" value="1"/>
</dbReference>
<keyword evidence="9" id="KW-0443">Lipid metabolism</keyword>
<feature type="domain" description="Rho-GAP" evidence="15">
    <location>
        <begin position="439"/>
        <end position="634"/>
    </location>
</feature>
<evidence type="ECO:0000259" key="14">
    <source>
        <dbReference type="PROSITE" id="PS50186"/>
    </source>
</evidence>
<keyword evidence="8 13" id="KW-1133">Transmembrane helix</keyword>
<feature type="transmembrane region" description="Helical" evidence="13">
    <location>
        <begin position="182"/>
        <end position="198"/>
    </location>
</feature>
<dbReference type="EC" id="2.3.1.199" evidence="2"/>
<feature type="transmembrane region" description="Helical" evidence="13">
    <location>
        <begin position="118"/>
        <end position="136"/>
    </location>
</feature>
<reference evidence="16 17" key="1">
    <citation type="journal article" date="2024" name="Proc. Natl. Acad. Sci. U.S.A.">
        <title>The genetic regulatory architecture and epigenomic basis for age-related changes in rattlesnake venom.</title>
        <authorList>
            <person name="Hogan M.P."/>
            <person name="Holding M.L."/>
            <person name="Nystrom G.S."/>
            <person name="Colston T.J."/>
            <person name="Bartlett D.A."/>
            <person name="Mason A.J."/>
            <person name="Ellsworth S.A."/>
            <person name="Rautsaw R.M."/>
            <person name="Lawrence K.C."/>
            <person name="Strickland J.L."/>
            <person name="He B."/>
            <person name="Fraser P."/>
            <person name="Margres M.J."/>
            <person name="Gilbert D.M."/>
            <person name="Gibbs H.L."/>
            <person name="Parkinson C.L."/>
            <person name="Rokyta D.R."/>
        </authorList>
    </citation>
    <scope>NUCLEOTIDE SEQUENCE [LARGE SCALE GENOMIC DNA]</scope>
    <source>
        <strain evidence="16">DRR0105</strain>
    </source>
</reference>
<dbReference type="InterPro" id="IPR002076">
    <property type="entry name" value="ELO_fam"/>
</dbReference>
<accession>A0AAW1C479</accession>
<keyword evidence="3" id="KW-0343">GTPase activation</keyword>
<dbReference type="CDD" id="cd04405">
    <property type="entry name" value="RhoGAP_BRCC3-like"/>
    <property type="match status" value="1"/>
</dbReference>
<dbReference type="InterPro" id="IPR000198">
    <property type="entry name" value="RhoGAP_dom"/>
</dbReference>
<dbReference type="PROSITE" id="PS01188">
    <property type="entry name" value="ELO"/>
    <property type="match status" value="1"/>
</dbReference>
<feature type="domain" description="DEP" evidence="14">
    <location>
        <begin position="266"/>
        <end position="350"/>
    </location>
</feature>
<evidence type="ECO:0000256" key="7">
    <source>
        <dbReference type="ARBA" id="ARBA00022832"/>
    </source>
</evidence>
<keyword evidence="4" id="KW-0444">Lipid biosynthesis</keyword>
<dbReference type="Proteomes" id="UP001474421">
    <property type="component" value="Unassembled WGS sequence"/>
</dbReference>
<dbReference type="SUPFAM" id="SSF46785">
    <property type="entry name" value="Winged helix' DNA-binding domain"/>
    <property type="match status" value="1"/>
</dbReference>
<feature type="transmembrane region" description="Helical" evidence="13">
    <location>
        <begin position="210"/>
        <end position="228"/>
    </location>
</feature>
<feature type="transmembrane region" description="Helical" evidence="13">
    <location>
        <begin position="27"/>
        <end position="48"/>
    </location>
</feature>
<gene>
    <name evidence="16" type="ORF">NXF25_007302</name>
</gene>
<evidence type="ECO:0000256" key="2">
    <source>
        <dbReference type="ARBA" id="ARBA00012307"/>
    </source>
</evidence>
<dbReference type="Gene3D" id="1.10.10.10">
    <property type="entry name" value="Winged helix-like DNA-binding domain superfamily/Winged helix DNA-binding domain"/>
    <property type="match status" value="1"/>
</dbReference>
<name>A0AAW1C479_CROAD</name>
<feature type="transmembrane region" description="Helical" evidence="13">
    <location>
        <begin position="69"/>
        <end position="87"/>
    </location>
</feature>
<dbReference type="PROSITE" id="PS50186">
    <property type="entry name" value="DEP"/>
    <property type="match status" value="1"/>
</dbReference>
<dbReference type="EMBL" id="JAOTOJ010000002">
    <property type="protein sequence ID" value="KAK9408528.1"/>
    <property type="molecule type" value="Genomic_DNA"/>
</dbReference>
<dbReference type="InterPro" id="IPR008936">
    <property type="entry name" value="Rho_GTPase_activation_prot"/>
</dbReference>
<dbReference type="GO" id="GO:0035556">
    <property type="term" value="P:intracellular signal transduction"/>
    <property type="evidence" value="ECO:0007669"/>
    <property type="project" value="InterPro"/>
</dbReference>
<dbReference type="PANTHER" id="PTHR16206">
    <property type="entry name" value="DEP DOMAIN-CONTAINING"/>
    <property type="match status" value="1"/>
</dbReference>
<keyword evidence="7" id="KW-0276">Fatty acid metabolism</keyword>
<evidence type="ECO:0000256" key="5">
    <source>
        <dbReference type="ARBA" id="ARBA00022679"/>
    </source>
</evidence>
<sequence length="769" mass="90082">MVFNNLTSKAVLIYDEWIKDADPRLDGYLLMSSPFPQTLIISAYIYFVTNLGPKFMKDRKPFDLRQIMFFYNFGVVALSVYLSYEFLMSGWATGYTFRCDIVDYSRSAMALRMVRVCWLYYFSKFIELLDTIFFVLRKKNAQVTFLHVFHHSIMPWTWWFGVKFAAGGLGTFHGMLNSMVHVIMYSYYGLCTLGPAFHKHLWWKKYLTTIQLVQFILVTMHIGQIYLMDDYGPRSFVFSGRPMEPRLVGPGPYRATRLWNETVELFRNGMPLRKHRFHFKSYDCCFTASEAVEWLHKLLRCNQNFSPEVTRAQTAQLLKKFLKNHVIEDIKGRWGKDDFEDNGKLYRFPPFSPLKPYPKRSPYRKEIVKFPNWDVEKITFQDHVPVKPITLNSEMWFKRHSIAIGEVPTCKLIHRRQLTETNVEDIWKSRTLSYLQKTLGLDSLNDILDTKLVNPKDIIQNVYSVNKQGTVILEDKSKEVPHWVLSAMKCLANWPRCPDMKQPTYSGFERDVFRTIADYYAHMKEPLLTFQFFDVFVSVLGILQEKKLATEALQICCLLLPPANRRKLQLLMTLMAKIQSNKDLPPLSDTLGTRAMMVQTFSHCILCSKDEVDLDELLAAKLVSFMMDNYHEILNVPSALKTAAEEYIAHLQRVQVKYPDSDTDAILPVPSFGHQISTDEFEHQKTNCHQGPLANLLEEITMNMEMSIKEKKKKLKQFQKSYPDVYKERFPTPESEAVLFPEKSKQKPLLMWAFKRPFQPFQRTRSLRM</sequence>
<keyword evidence="17" id="KW-1185">Reference proteome</keyword>
<evidence type="ECO:0000256" key="13">
    <source>
        <dbReference type="SAM" id="Phobius"/>
    </source>
</evidence>
<organism evidence="16 17">
    <name type="scientific">Crotalus adamanteus</name>
    <name type="common">Eastern diamondback rattlesnake</name>
    <dbReference type="NCBI Taxonomy" id="8729"/>
    <lineage>
        <taxon>Eukaryota</taxon>
        <taxon>Metazoa</taxon>
        <taxon>Chordata</taxon>
        <taxon>Craniata</taxon>
        <taxon>Vertebrata</taxon>
        <taxon>Euteleostomi</taxon>
        <taxon>Lepidosauria</taxon>
        <taxon>Squamata</taxon>
        <taxon>Bifurcata</taxon>
        <taxon>Unidentata</taxon>
        <taxon>Episquamata</taxon>
        <taxon>Toxicofera</taxon>
        <taxon>Serpentes</taxon>
        <taxon>Colubroidea</taxon>
        <taxon>Viperidae</taxon>
        <taxon>Crotalinae</taxon>
        <taxon>Crotalus</taxon>
    </lineage>
</organism>
<dbReference type="PROSITE" id="PS50238">
    <property type="entry name" value="RHOGAP"/>
    <property type="match status" value="1"/>
</dbReference>
<dbReference type="GO" id="GO:0005096">
    <property type="term" value="F:GTPase activator activity"/>
    <property type="evidence" value="ECO:0007669"/>
    <property type="project" value="UniProtKB-KW"/>
</dbReference>
<evidence type="ECO:0000259" key="15">
    <source>
        <dbReference type="PROSITE" id="PS50238"/>
    </source>
</evidence>
<dbReference type="GO" id="GO:0006633">
    <property type="term" value="P:fatty acid biosynthetic process"/>
    <property type="evidence" value="ECO:0007669"/>
    <property type="project" value="UniProtKB-KW"/>
</dbReference>
<evidence type="ECO:0000256" key="3">
    <source>
        <dbReference type="ARBA" id="ARBA00022468"/>
    </source>
</evidence>
<comment type="subcellular location">
    <subcellularLocation>
        <location evidence="1">Membrane</location>
        <topology evidence="1">Multi-pass membrane protein</topology>
    </subcellularLocation>
</comment>
<comment type="caution">
    <text evidence="16">The sequence shown here is derived from an EMBL/GenBank/DDBJ whole genome shotgun (WGS) entry which is preliminary data.</text>
</comment>
<protein>
    <recommendedName>
        <fullName evidence="12">DEP domain-containing protein 1B</fullName>
        <ecNumber evidence="2">2.3.1.199</ecNumber>
    </recommendedName>
</protein>
<evidence type="ECO:0000256" key="4">
    <source>
        <dbReference type="ARBA" id="ARBA00022516"/>
    </source>
</evidence>
<keyword evidence="5" id="KW-0808">Transferase</keyword>
<evidence type="ECO:0000256" key="11">
    <source>
        <dbReference type="ARBA" id="ARBA00023160"/>
    </source>
</evidence>
<keyword evidence="11" id="KW-0275">Fatty acid biosynthesis</keyword>
<dbReference type="SMART" id="SM00049">
    <property type="entry name" value="DEP"/>
    <property type="match status" value="1"/>
</dbReference>
<evidence type="ECO:0000256" key="8">
    <source>
        <dbReference type="ARBA" id="ARBA00022989"/>
    </source>
</evidence>